<name>A0A3G8JPA0_9ACTN</name>
<feature type="transmembrane region" description="Helical" evidence="1">
    <location>
        <begin position="121"/>
        <end position="141"/>
    </location>
</feature>
<evidence type="ECO:0000313" key="3">
    <source>
        <dbReference type="EMBL" id="AZG46911.1"/>
    </source>
</evidence>
<keyword evidence="1" id="KW-0472">Membrane</keyword>
<gene>
    <name evidence="3" type="ORF">D7316_03516</name>
</gene>
<reference evidence="3 4" key="1">
    <citation type="submission" date="2018-11" db="EMBL/GenBank/DDBJ databases">
        <title>Gordonia insulae sp. nov., isolated from an island soil.</title>
        <authorList>
            <person name="Kim Y.S."/>
            <person name="Kim S.B."/>
        </authorList>
    </citation>
    <scope>NUCLEOTIDE SEQUENCE [LARGE SCALE GENOMIC DNA]</scope>
    <source>
        <strain evidence="3 4">MMS17-SY073</strain>
    </source>
</reference>
<dbReference type="InterPro" id="IPR046675">
    <property type="entry name" value="DUF6545"/>
</dbReference>
<feature type="transmembrane region" description="Helical" evidence="1">
    <location>
        <begin position="52"/>
        <end position="70"/>
    </location>
</feature>
<dbReference type="AlphaFoldDB" id="A0A3G8JPA0"/>
<dbReference type="EMBL" id="CP033972">
    <property type="protein sequence ID" value="AZG46911.1"/>
    <property type="molecule type" value="Genomic_DNA"/>
</dbReference>
<sequence length="384" mass="41372">MPTSAVSNGYWAGTRGGYSVIVVGVVNAIAAVIFAAALCWRLEQIRREGGGLQAIAMTTAIAALTLAFVVSGKDVTEAIDATLFTGAARVLFYALLAIGVAGLIVVFFFPGRSTTRERRAGIEAVPLIVALIGLQVTMLVIPDDMRTQNLSEWTARNVAYALFVLIASGYLTYGFVACVRSIRRFLQLSQGYLKTSLTLLMAGLVFLTVSTLMQIVFVIGSSTGWFRLPWLLGAGRVCSIVGVVAFLVGISYPMLHARWQSVTAQRRHRREADELGPLWELVTGAIPEVVLPTKDSPAPTMMLHRRVVEIRDALTQLSPYLTEDFEVVDDAARADMLWAAVEEYTIAGTSRGAVREVVPGGADIEADAAPLLELSRAVAGQSVH</sequence>
<dbReference type="InterPro" id="IPR050039">
    <property type="entry name" value="MAB_1171c-like"/>
</dbReference>
<feature type="transmembrane region" description="Helical" evidence="1">
    <location>
        <begin position="231"/>
        <end position="252"/>
    </location>
</feature>
<feature type="domain" description="DUF6545" evidence="2">
    <location>
        <begin position="266"/>
        <end position="377"/>
    </location>
</feature>
<accession>A0A3G8JPA0</accession>
<keyword evidence="1" id="KW-1133">Transmembrane helix</keyword>
<evidence type="ECO:0000313" key="4">
    <source>
        <dbReference type="Proteomes" id="UP000271469"/>
    </source>
</evidence>
<keyword evidence="1" id="KW-0812">Transmembrane</keyword>
<evidence type="ECO:0000259" key="2">
    <source>
        <dbReference type="Pfam" id="PF20182"/>
    </source>
</evidence>
<dbReference type="Pfam" id="PF20182">
    <property type="entry name" value="DUF6545"/>
    <property type="match status" value="1"/>
</dbReference>
<feature type="transmembrane region" description="Helical" evidence="1">
    <location>
        <begin position="197"/>
        <end position="219"/>
    </location>
</feature>
<dbReference type="KEGG" id="gom:D7316_03516"/>
<proteinExistence type="predicted"/>
<feature type="transmembrane region" description="Helical" evidence="1">
    <location>
        <begin position="20"/>
        <end position="40"/>
    </location>
</feature>
<organism evidence="3 4">
    <name type="scientific">Gordonia insulae</name>
    <dbReference type="NCBI Taxonomy" id="2420509"/>
    <lineage>
        <taxon>Bacteria</taxon>
        <taxon>Bacillati</taxon>
        <taxon>Actinomycetota</taxon>
        <taxon>Actinomycetes</taxon>
        <taxon>Mycobacteriales</taxon>
        <taxon>Gordoniaceae</taxon>
        <taxon>Gordonia</taxon>
    </lineage>
</organism>
<feature type="transmembrane region" description="Helical" evidence="1">
    <location>
        <begin position="90"/>
        <end position="109"/>
    </location>
</feature>
<keyword evidence="4" id="KW-1185">Reference proteome</keyword>
<evidence type="ECO:0000256" key="1">
    <source>
        <dbReference type="SAM" id="Phobius"/>
    </source>
</evidence>
<protein>
    <recommendedName>
        <fullName evidence="2">DUF6545 domain-containing protein</fullName>
    </recommendedName>
</protein>
<feature type="transmembrane region" description="Helical" evidence="1">
    <location>
        <begin position="153"/>
        <end position="176"/>
    </location>
</feature>
<dbReference type="NCBIfam" id="NF042915">
    <property type="entry name" value="MAB_1171c_fam"/>
    <property type="match status" value="1"/>
</dbReference>
<dbReference type="Proteomes" id="UP000271469">
    <property type="component" value="Chromosome"/>
</dbReference>